<dbReference type="AlphaFoldDB" id="A0A164U4H0"/>
<feature type="transmembrane region" description="Helical" evidence="1">
    <location>
        <begin position="479"/>
        <end position="501"/>
    </location>
</feature>
<sequence length="507" mass="56280">MSSPMDYRPPQSTLSLRAILDFPRRLCNPPTPTTTKIRSCAVTPVFDVTLDDVLNRKHLPPLGLKDFEEWLLFVDRTPQNLYFVLWLKEYTVRYEQWMRDSRRMSRHRVGGFSFQSELRPVSQSLAMFCTRAKKTFFSPDSPYHLHVPAEHLNAILSPPPDAAADSPHPDPAVFAEINADVRTLMKASLARFVSAAFENVSTFRGVCGVIGGCAMFLIAGCLPLILSILGVHSRWARLCSIPGLWFGLTIIVASLHGLCFMVYVFGDYRQLRSFELTRPAISGPAPVALSPVLPPAYFSRSSREQYEDSFVSTNASQPSLASHSSDSVGEGIFVSGAYPPDEMEEVDPDVIVDDPPIPRETAGFIHHYEGQMIVRNSLDVETVAGTQRLDHFDFDALPTPPKCLLFDRPEKPKLQPLEIPNPPSNPQTAPISQPIKIDEKREVDASHAPPPAYHYPNVPPFGPLTPVLSPVVSRAQWELLMRSIVVAFFLTCGIIAGGLAVPEVVRL</sequence>
<dbReference type="SUPFAM" id="SSF48097">
    <property type="entry name" value="Regulator of G-protein signaling, RGS"/>
    <property type="match status" value="1"/>
</dbReference>
<dbReference type="STRING" id="1314777.A0A164U4H0"/>
<keyword evidence="1" id="KW-0472">Membrane</keyword>
<evidence type="ECO:0000313" key="2">
    <source>
        <dbReference type="EMBL" id="KZS92909.1"/>
    </source>
</evidence>
<feature type="transmembrane region" description="Helical" evidence="1">
    <location>
        <begin position="243"/>
        <end position="265"/>
    </location>
</feature>
<dbReference type="OrthoDB" id="3232309at2759"/>
<accession>A0A164U4H0</accession>
<keyword evidence="1" id="KW-1133">Transmembrane helix</keyword>
<name>A0A164U4H0_9AGAM</name>
<feature type="transmembrane region" description="Helical" evidence="1">
    <location>
        <begin position="206"/>
        <end position="231"/>
    </location>
</feature>
<proteinExistence type="predicted"/>
<organism evidence="2 3">
    <name type="scientific">Sistotremastrum niveocremeum HHB9708</name>
    <dbReference type="NCBI Taxonomy" id="1314777"/>
    <lineage>
        <taxon>Eukaryota</taxon>
        <taxon>Fungi</taxon>
        <taxon>Dikarya</taxon>
        <taxon>Basidiomycota</taxon>
        <taxon>Agaricomycotina</taxon>
        <taxon>Agaricomycetes</taxon>
        <taxon>Sistotremastrales</taxon>
        <taxon>Sistotremastraceae</taxon>
        <taxon>Sertulicium</taxon>
        <taxon>Sertulicium niveocremeum</taxon>
    </lineage>
</organism>
<dbReference type="Gene3D" id="1.10.167.10">
    <property type="entry name" value="Regulator of G-protein Signalling 4, domain 2"/>
    <property type="match status" value="1"/>
</dbReference>
<dbReference type="Proteomes" id="UP000076722">
    <property type="component" value="Unassembled WGS sequence"/>
</dbReference>
<dbReference type="PANTHER" id="PTHR39466">
    <property type="entry name" value="RGS DOMAIN-CONTAINING PROTEIN"/>
    <property type="match status" value="1"/>
</dbReference>
<protein>
    <recommendedName>
        <fullName evidence="4">RGS domain-containing protein</fullName>
    </recommendedName>
</protein>
<evidence type="ECO:0000313" key="3">
    <source>
        <dbReference type="Proteomes" id="UP000076722"/>
    </source>
</evidence>
<keyword evidence="3" id="KW-1185">Reference proteome</keyword>
<dbReference type="EMBL" id="KV419408">
    <property type="protein sequence ID" value="KZS92909.1"/>
    <property type="molecule type" value="Genomic_DNA"/>
</dbReference>
<dbReference type="InterPro" id="IPR036305">
    <property type="entry name" value="RGS_sf"/>
</dbReference>
<reference evidence="2 3" key="1">
    <citation type="journal article" date="2016" name="Mol. Biol. Evol.">
        <title>Comparative Genomics of Early-Diverging Mushroom-Forming Fungi Provides Insights into the Origins of Lignocellulose Decay Capabilities.</title>
        <authorList>
            <person name="Nagy L.G."/>
            <person name="Riley R."/>
            <person name="Tritt A."/>
            <person name="Adam C."/>
            <person name="Daum C."/>
            <person name="Floudas D."/>
            <person name="Sun H."/>
            <person name="Yadav J.S."/>
            <person name="Pangilinan J."/>
            <person name="Larsson K.H."/>
            <person name="Matsuura K."/>
            <person name="Barry K."/>
            <person name="Labutti K."/>
            <person name="Kuo R."/>
            <person name="Ohm R.A."/>
            <person name="Bhattacharya S.S."/>
            <person name="Shirouzu T."/>
            <person name="Yoshinaga Y."/>
            <person name="Martin F.M."/>
            <person name="Grigoriev I.V."/>
            <person name="Hibbett D.S."/>
        </authorList>
    </citation>
    <scope>NUCLEOTIDE SEQUENCE [LARGE SCALE GENOMIC DNA]</scope>
    <source>
        <strain evidence="2 3">HHB9708</strain>
    </source>
</reference>
<gene>
    <name evidence="2" type="ORF">SISNIDRAFT_466321</name>
</gene>
<evidence type="ECO:0008006" key="4">
    <source>
        <dbReference type="Google" id="ProtNLM"/>
    </source>
</evidence>
<keyword evidence="1" id="KW-0812">Transmembrane</keyword>
<dbReference type="InterPro" id="IPR044926">
    <property type="entry name" value="RGS_subdomain_2"/>
</dbReference>
<evidence type="ECO:0000256" key="1">
    <source>
        <dbReference type="SAM" id="Phobius"/>
    </source>
</evidence>
<dbReference type="PANTHER" id="PTHR39466:SF1">
    <property type="entry name" value="RGS DOMAIN-CONTAINING PROTEIN"/>
    <property type="match status" value="1"/>
</dbReference>